<comment type="similarity">
    <text evidence="6">Belongs to the RnpA family.</text>
</comment>
<dbReference type="EC" id="3.1.26.5" evidence="6 7"/>
<comment type="function">
    <text evidence="6">RNaseP catalyzes the removal of the 5'-leader sequence from pre-tRNA to produce the mature 5'-terminus. It can also cleave other RNA substrates such as 4.5S RNA. The protein component plays an auxiliary but essential role in vivo by binding to the 5'-leader sequence and broadening the substrate specificity of the ribozyme.</text>
</comment>
<dbReference type="SUPFAM" id="SSF54211">
    <property type="entry name" value="Ribosomal protein S5 domain 2-like"/>
    <property type="match status" value="1"/>
</dbReference>
<evidence type="ECO:0000313" key="9">
    <source>
        <dbReference type="Proteomes" id="UP000278804"/>
    </source>
</evidence>
<evidence type="ECO:0000256" key="3">
    <source>
        <dbReference type="ARBA" id="ARBA00022759"/>
    </source>
</evidence>
<dbReference type="GO" id="GO:0004526">
    <property type="term" value="F:ribonuclease P activity"/>
    <property type="evidence" value="ECO:0007669"/>
    <property type="project" value="UniProtKB-UniRule"/>
</dbReference>
<proteinExistence type="inferred from homology"/>
<keyword evidence="1 6" id="KW-0819">tRNA processing</keyword>
<dbReference type="InterPro" id="IPR000100">
    <property type="entry name" value="RNase_P"/>
</dbReference>
<dbReference type="NCBIfam" id="TIGR00188">
    <property type="entry name" value="rnpA"/>
    <property type="match status" value="1"/>
</dbReference>
<protein>
    <recommendedName>
        <fullName evidence="6 7">Ribonuclease P protein component</fullName>
        <shortName evidence="6">RNase P protein</shortName>
        <shortName evidence="6">RNaseP protein</shortName>
        <ecNumber evidence="6 7">3.1.26.5</ecNumber>
    </recommendedName>
    <alternativeName>
        <fullName evidence="6">Protein C5</fullName>
    </alternativeName>
</protein>
<dbReference type="PANTHER" id="PTHR33992">
    <property type="entry name" value="RIBONUCLEASE P PROTEIN COMPONENT"/>
    <property type="match status" value="1"/>
</dbReference>
<keyword evidence="4 6" id="KW-0378">Hydrolase</keyword>
<keyword evidence="9" id="KW-1185">Reference proteome</keyword>
<keyword evidence="3 6" id="KW-0255">Endonuclease</keyword>
<dbReference type="Proteomes" id="UP000278804">
    <property type="component" value="Chromosome"/>
</dbReference>
<dbReference type="PANTHER" id="PTHR33992:SF1">
    <property type="entry name" value="RIBONUCLEASE P PROTEIN COMPONENT"/>
    <property type="match status" value="1"/>
</dbReference>
<evidence type="ECO:0000313" key="8">
    <source>
        <dbReference type="EMBL" id="AZK44743.1"/>
    </source>
</evidence>
<keyword evidence="2 6" id="KW-0540">Nuclease</keyword>
<organism evidence="8 9">
    <name type="scientific">Erysipelothrix piscisicarius</name>
    <dbReference type="NCBI Taxonomy" id="2485784"/>
    <lineage>
        <taxon>Bacteria</taxon>
        <taxon>Bacillati</taxon>
        <taxon>Bacillota</taxon>
        <taxon>Erysipelotrichia</taxon>
        <taxon>Erysipelotrichales</taxon>
        <taxon>Erysipelotrichaceae</taxon>
        <taxon>Erysipelothrix</taxon>
    </lineage>
</organism>
<dbReference type="KEGG" id="eri:EEI45_01645"/>
<sequence>MREEYRVKKAAEFQKIMGARRFKNTKAFTVYINKKTKNHSRYGIAAPKKLGNAVVRNKTKRQIRSMLQDINMFDTPYDYIVLVRKKYYEQSYEENRKDLENLIKTVKM</sequence>
<name>A0A3Q8S381_9FIRM</name>
<dbReference type="Pfam" id="PF00825">
    <property type="entry name" value="Ribonuclease_P"/>
    <property type="match status" value="1"/>
</dbReference>
<dbReference type="InterPro" id="IPR020568">
    <property type="entry name" value="Ribosomal_Su5_D2-typ_SF"/>
</dbReference>
<evidence type="ECO:0000256" key="1">
    <source>
        <dbReference type="ARBA" id="ARBA00022694"/>
    </source>
</evidence>
<dbReference type="GO" id="GO:0030677">
    <property type="term" value="C:ribonuclease P complex"/>
    <property type="evidence" value="ECO:0007669"/>
    <property type="project" value="TreeGrafter"/>
</dbReference>
<dbReference type="AlphaFoldDB" id="A0A3Q8S381"/>
<evidence type="ECO:0000256" key="7">
    <source>
        <dbReference type="NCBIfam" id="TIGR00188"/>
    </source>
</evidence>
<evidence type="ECO:0000256" key="4">
    <source>
        <dbReference type="ARBA" id="ARBA00022801"/>
    </source>
</evidence>
<dbReference type="EMBL" id="CP034234">
    <property type="protein sequence ID" value="AZK44743.1"/>
    <property type="molecule type" value="Genomic_DNA"/>
</dbReference>
<evidence type="ECO:0000256" key="5">
    <source>
        <dbReference type="ARBA" id="ARBA00022884"/>
    </source>
</evidence>
<dbReference type="GO" id="GO:0001682">
    <property type="term" value="P:tRNA 5'-leader removal"/>
    <property type="evidence" value="ECO:0007669"/>
    <property type="project" value="UniProtKB-UniRule"/>
</dbReference>
<accession>A0A3Q8S381</accession>
<gene>
    <name evidence="6 8" type="primary">rnpA</name>
    <name evidence="8" type="ORF">EEI45_01645</name>
</gene>
<dbReference type="HAMAP" id="MF_00227">
    <property type="entry name" value="RNase_P"/>
    <property type="match status" value="1"/>
</dbReference>
<keyword evidence="5 6" id="KW-0694">RNA-binding</keyword>
<comment type="subunit">
    <text evidence="6">Consists of a catalytic RNA component (M1 or rnpB) and a protein subunit.</text>
</comment>
<dbReference type="Gene3D" id="3.30.230.10">
    <property type="match status" value="1"/>
</dbReference>
<comment type="catalytic activity">
    <reaction evidence="6">
        <text>Endonucleolytic cleavage of RNA, removing 5'-extranucleotides from tRNA precursor.</text>
        <dbReference type="EC" id="3.1.26.5"/>
    </reaction>
</comment>
<reference evidence="8 9" key="1">
    <citation type="journal article" date="2020" name="Int. J. Syst. Evol. Microbiol.">
        <title>Description of Erysipelothrix piscisicarius sp. nov., an emergent fish pathogen, and assessment of virulence using a tiger barb (Puntigrus tetrazona) infection model.</title>
        <authorList>
            <person name="Pomaranski E.K."/>
            <person name="Griffin M.J."/>
            <person name="Camus A.C."/>
            <person name="Armwood A.R."/>
            <person name="Shelley J."/>
            <person name="Waldbieser G.C."/>
            <person name="LaFrentz B.R."/>
            <person name="Garcia J.C."/>
            <person name="Yanong R."/>
            <person name="Soto E."/>
        </authorList>
    </citation>
    <scope>NUCLEOTIDE SEQUENCE [LARGE SCALE GENOMIC DNA]</scope>
    <source>
        <strain evidence="8 9">15TAL0474</strain>
    </source>
</reference>
<dbReference type="GO" id="GO:0042781">
    <property type="term" value="F:3'-tRNA processing endoribonuclease activity"/>
    <property type="evidence" value="ECO:0007669"/>
    <property type="project" value="TreeGrafter"/>
</dbReference>
<evidence type="ECO:0000256" key="2">
    <source>
        <dbReference type="ARBA" id="ARBA00022722"/>
    </source>
</evidence>
<evidence type="ECO:0000256" key="6">
    <source>
        <dbReference type="HAMAP-Rule" id="MF_00227"/>
    </source>
</evidence>
<dbReference type="GO" id="GO:0000049">
    <property type="term" value="F:tRNA binding"/>
    <property type="evidence" value="ECO:0007669"/>
    <property type="project" value="UniProtKB-UniRule"/>
</dbReference>
<dbReference type="InterPro" id="IPR014721">
    <property type="entry name" value="Ribsml_uS5_D2-typ_fold_subgr"/>
</dbReference>